<proteinExistence type="inferred from homology"/>
<dbReference type="FunFam" id="3.10.20.870:FF:000001">
    <property type="entry name" value="Phospholipase A-2-activating protein-like"/>
    <property type="match status" value="1"/>
</dbReference>
<dbReference type="PRINTS" id="PR00320">
    <property type="entry name" value="GPROTEINBRPT"/>
</dbReference>
<evidence type="ECO:0000313" key="11">
    <source>
        <dbReference type="Proteomes" id="UP000828390"/>
    </source>
</evidence>
<gene>
    <name evidence="10" type="ORF">DPMN_057134</name>
</gene>
<evidence type="ECO:0000259" key="9">
    <source>
        <dbReference type="PROSITE" id="PS51394"/>
    </source>
</evidence>
<name>A0A9D4HVR4_DREPO</name>
<reference evidence="10" key="1">
    <citation type="journal article" date="2019" name="bioRxiv">
        <title>The Genome of the Zebra Mussel, Dreissena polymorpha: A Resource for Invasive Species Research.</title>
        <authorList>
            <person name="McCartney M.A."/>
            <person name="Auch B."/>
            <person name="Kono T."/>
            <person name="Mallez S."/>
            <person name="Zhang Y."/>
            <person name="Obille A."/>
            <person name="Becker A."/>
            <person name="Abrahante J.E."/>
            <person name="Garbe J."/>
            <person name="Badalamenti J.P."/>
            <person name="Herman A."/>
            <person name="Mangelson H."/>
            <person name="Liachko I."/>
            <person name="Sullivan S."/>
            <person name="Sone E.D."/>
            <person name="Koren S."/>
            <person name="Silverstein K.A.T."/>
            <person name="Beckman K.B."/>
            <person name="Gohl D.M."/>
        </authorList>
    </citation>
    <scope>NUCLEOTIDE SEQUENCE</scope>
    <source>
        <strain evidence="10">Duluth1</strain>
        <tissue evidence="10">Whole animal</tissue>
    </source>
</reference>
<dbReference type="PANTHER" id="PTHR19849:SF0">
    <property type="entry name" value="PHOSPHOLIPASE A-2-ACTIVATING PROTEIN"/>
    <property type="match status" value="1"/>
</dbReference>
<protein>
    <recommendedName>
        <fullName evidence="9">PFU domain-containing protein</fullName>
    </recommendedName>
</protein>
<dbReference type="CDD" id="cd00200">
    <property type="entry name" value="WD40"/>
    <property type="match status" value="1"/>
</dbReference>
<keyword evidence="4" id="KW-0963">Cytoplasm</keyword>
<dbReference type="Gene3D" id="2.130.10.10">
    <property type="entry name" value="YVTN repeat-like/Quinoprotein amine dehydrogenase"/>
    <property type="match status" value="1"/>
</dbReference>
<keyword evidence="7" id="KW-0539">Nucleus</keyword>
<reference evidence="10" key="2">
    <citation type="submission" date="2020-11" db="EMBL/GenBank/DDBJ databases">
        <authorList>
            <person name="McCartney M.A."/>
            <person name="Auch B."/>
            <person name="Kono T."/>
            <person name="Mallez S."/>
            <person name="Becker A."/>
            <person name="Gohl D.M."/>
            <person name="Silverstein K.A.T."/>
            <person name="Koren S."/>
            <person name="Bechman K.B."/>
            <person name="Herman A."/>
            <person name="Abrahante J.E."/>
            <person name="Garbe J."/>
        </authorList>
    </citation>
    <scope>NUCLEOTIDE SEQUENCE</scope>
    <source>
        <strain evidence="10">Duluth1</strain>
        <tissue evidence="10">Whole animal</tissue>
    </source>
</reference>
<dbReference type="GO" id="GO:0043130">
    <property type="term" value="F:ubiquitin binding"/>
    <property type="evidence" value="ECO:0007669"/>
    <property type="project" value="TreeGrafter"/>
</dbReference>
<dbReference type="GO" id="GO:0010992">
    <property type="term" value="P:ubiquitin recycling"/>
    <property type="evidence" value="ECO:0007669"/>
    <property type="project" value="TreeGrafter"/>
</dbReference>
<dbReference type="GO" id="GO:0005634">
    <property type="term" value="C:nucleus"/>
    <property type="evidence" value="ECO:0007669"/>
    <property type="project" value="UniProtKB-SubCell"/>
</dbReference>
<keyword evidence="6" id="KW-0677">Repeat</keyword>
<feature type="non-terminal residue" evidence="10">
    <location>
        <position position="1"/>
    </location>
</feature>
<evidence type="ECO:0000256" key="3">
    <source>
        <dbReference type="ARBA" id="ARBA00008495"/>
    </source>
</evidence>
<feature type="repeat" description="WD" evidence="8">
    <location>
        <begin position="144"/>
        <end position="176"/>
    </location>
</feature>
<dbReference type="SUPFAM" id="SSF50978">
    <property type="entry name" value="WD40 repeat-like"/>
    <property type="match status" value="1"/>
</dbReference>
<evidence type="ECO:0000256" key="5">
    <source>
        <dbReference type="ARBA" id="ARBA00022574"/>
    </source>
</evidence>
<organism evidence="10 11">
    <name type="scientific">Dreissena polymorpha</name>
    <name type="common">Zebra mussel</name>
    <name type="synonym">Mytilus polymorpha</name>
    <dbReference type="NCBI Taxonomy" id="45954"/>
    <lineage>
        <taxon>Eukaryota</taxon>
        <taxon>Metazoa</taxon>
        <taxon>Spiralia</taxon>
        <taxon>Lophotrochozoa</taxon>
        <taxon>Mollusca</taxon>
        <taxon>Bivalvia</taxon>
        <taxon>Autobranchia</taxon>
        <taxon>Heteroconchia</taxon>
        <taxon>Euheterodonta</taxon>
        <taxon>Imparidentia</taxon>
        <taxon>Neoheterodontei</taxon>
        <taxon>Myida</taxon>
        <taxon>Dreissenoidea</taxon>
        <taxon>Dreissenidae</taxon>
        <taxon>Dreissena</taxon>
    </lineage>
</organism>
<comment type="caution">
    <text evidence="10">The sequence shown here is derived from an EMBL/GenBank/DDBJ whole genome shotgun (WGS) entry which is preliminary data.</text>
</comment>
<evidence type="ECO:0000256" key="4">
    <source>
        <dbReference type="ARBA" id="ARBA00022490"/>
    </source>
</evidence>
<dbReference type="InterPro" id="IPR015943">
    <property type="entry name" value="WD40/YVTN_repeat-like_dom_sf"/>
</dbReference>
<evidence type="ECO:0000256" key="1">
    <source>
        <dbReference type="ARBA" id="ARBA00004123"/>
    </source>
</evidence>
<evidence type="ECO:0000256" key="8">
    <source>
        <dbReference type="PROSITE-ProRule" id="PRU00221"/>
    </source>
</evidence>
<evidence type="ECO:0000313" key="10">
    <source>
        <dbReference type="EMBL" id="KAH3731128.1"/>
    </source>
</evidence>
<dbReference type="InterPro" id="IPR036322">
    <property type="entry name" value="WD40_repeat_dom_sf"/>
</dbReference>
<dbReference type="SMART" id="SM00320">
    <property type="entry name" value="WD40"/>
    <property type="match status" value="7"/>
</dbReference>
<dbReference type="GO" id="GO:0043161">
    <property type="term" value="P:proteasome-mediated ubiquitin-dependent protein catabolic process"/>
    <property type="evidence" value="ECO:0007669"/>
    <property type="project" value="TreeGrafter"/>
</dbReference>
<dbReference type="FunFam" id="2.130.10.10:FF:000175">
    <property type="entry name" value="Phospholipase A-2-activating protein"/>
    <property type="match status" value="1"/>
</dbReference>
<dbReference type="AlphaFoldDB" id="A0A9D4HVR4"/>
<dbReference type="Gene3D" id="3.10.20.870">
    <property type="entry name" value="PFU (PLAA family ubiquitin binding), C-terminal domain"/>
    <property type="match status" value="1"/>
</dbReference>
<feature type="repeat" description="WD" evidence="8">
    <location>
        <begin position="224"/>
        <end position="256"/>
    </location>
</feature>
<comment type="similarity">
    <text evidence="3">Belongs to the WD repeat PLAP family.</text>
</comment>
<dbReference type="InterPro" id="IPR038122">
    <property type="entry name" value="PFU_sf"/>
</dbReference>
<sequence length="575" mass="61540">MAAPYQLRCQIFGHEKDVRAVTPALIPDNSVISGSRDATARIWVPEEDSNGFREGHFMSGHKNFVASVCCLPPDDKYPHGLIFTGSNDHTILAFTPDSPQAVFKLTGHTGTVCSLAGGKFGTLLSGSWDKTAKVWINQKCVLTLEGHESAVWAVAIMPDLGVMLTGSADKTIKVWKAGKCENTLRGHDDCVRDLAVTQGGEFLSCSNDATVRRWLVSGDCIAVYYGHENFVYSLAVLPNGHDFVSSGEDRTVRVWKDGTCVQTINHPCLSIWCVAVLGNGDIVSGASDGILRVFTCEPSRYASTVELKTYDEQIAQSQIPQDIRPEELPGPEALTRPGNKEGQTKMVRNAAGKVELYSWDGASSEWKKVGDVVGSSGGTQATSGKTLYEGKEYDYVFTVDIQEGQPPLKLPYNISEDPWFAAQAFIQKNNLSQLFLDQVANFITENTKGATLAQGAPADFADPFTGGNRYMPGSSSSTGVVNGADPFTGGGRYIPGSGSGVGSTGGGADPFTGSGRYVPTYTDTTRPAQTGGGGGDVFEGAYTTTSVNPNLSKTNEYFPKMTTLTFDVANPAQIM</sequence>
<feature type="repeat" description="WD" evidence="8">
    <location>
        <begin position="105"/>
        <end position="135"/>
    </location>
</feature>
<dbReference type="Pfam" id="PF09070">
    <property type="entry name" value="PFU"/>
    <property type="match status" value="1"/>
</dbReference>
<dbReference type="PROSITE" id="PS50294">
    <property type="entry name" value="WD_REPEATS_REGION"/>
    <property type="match status" value="2"/>
</dbReference>
<dbReference type="EMBL" id="JAIWYP010000012">
    <property type="protein sequence ID" value="KAH3731128.1"/>
    <property type="molecule type" value="Genomic_DNA"/>
</dbReference>
<evidence type="ECO:0000256" key="6">
    <source>
        <dbReference type="ARBA" id="ARBA00022737"/>
    </source>
</evidence>
<feature type="domain" description="PFU" evidence="9">
    <location>
        <begin position="358"/>
        <end position="457"/>
    </location>
</feature>
<keyword evidence="11" id="KW-1185">Reference proteome</keyword>
<dbReference type="GO" id="GO:0005737">
    <property type="term" value="C:cytoplasm"/>
    <property type="evidence" value="ECO:0007669"/>
    <property type="project" value="UniProtKB-SubCell"/>
</dbReference>
<comment type="subcellular location">
    <subcellularLocation>
        <location evidence="2">Cytoplasm</location>
    </subcellularLocation>
    <subcellularLocation>
        <location evidence="1">Nucleus</location>
    </subcellularLocation>
</comment>
<accession>A0A9D4HVR4</accession>
<dbReference type="PROSITE" id="PS50082">
    <property type="entry name" value="WD_REPEATS_2"/>
    <property type="match status" value="3"/>
</dbReference>
<dbReference type="InterPro" id="IPR001680">
    <property type="entry name" value="WD40_rpt"/>
</dbReference>
<keyword evidence="5 8" id="KW-0853">WD repeat</keyword>
<dbReference type="InterPro" id="IPR020472">
    <property type="entry name" value="WD40_PAC1"/>
</dbReference>
<dbReference type="InterPro" id="IPR015155">
    <property type="entry name" value="PFU"/>
</dbReference>
<evidence type="ECO:0000256" key="2">
    <source>
        <dbReference type="ARBA" id="ARBA00004496"/>
    </source>
</evidence>
<dbReference type="Pfam" id="PF00400">
    <property type="entry name" value="WD40"/>
    <property type="match status" value="7"/>
</dbReference>
<dbReference type="Proteomes" id="UP000828390">
    <property type="component" value="Unassembled WGS sequence"/>
</dbReference>
<dbReference type="PROSITE" id="PS51394">
    <property type="entry name" value="PFU"/>
    <property type="match status" value="1"/>
</dbReference>
<dbReference type="PANTHER" id="PTHR19849">
    <property type="entry name" value="PHOSPHOLIPASE A-2-ACTIVATING PROTEIN"/>
    <property type="match status" value="1"/>
</dbReference>
<evidence type="ECO:0000256" key="7">
    <source>
        <dbReference type="ARBA" id="ARBA00023242"/>
    </source>
</evidence>